<dbReference type="GO" id="GO:0006526">
    <property type="term" value="P:L-arginine biosynthetic process"/>
    <property type="evidence" value="ECO:0007669"/>
    <property type="project" value="InterPro"/>
</dbReference>
<dbReference type="PROSITE" id="PS51186">
    <property type="entry name" value="GNAT"/>
    <property type="match status" value="1"/>
</dbReference>
<organism evidence="4 5">
    <name type="scientific">Desulfosarcina widdelii</name>
    <dbReference type="NCBI Taxonomy" id="947919"/>
    <lineage>
        <taxon>Bacteria</taxon>
        <taxon>Pseudomonadati</taxon>
        <taxon>Thermodesulfobacteriota</taxon>
        <taxon>Desulfobacteria</taxon>
        <taxon>Desulfobacterales</taxon>
        <taxon>Desulfosarcinaceae</taxon>
        <taxon>Desulfosarcina</taxon>
    </lineage>
</organism>
<dbReference type="KEGG" id="dwd:DSCW_33190"/>
<dbReference type="EMBL" id="AP021875">
    <property type="protein sequence ID" value="BBO75902.1"/>
    <property type="molecule type" value="Genomic_DNA"/>
</dbReference>
<proteinExistence type="predicted"/>
<evidence type="ECO:0000256" key="2">
    <source>
        <dbReference type="ARBA" id="ARBA00023315"/>
    </source>
</evidence>
<dbReference type="Pfam" id="PF00583">
    <property type="entry name" value="Acetyltransf_1"/>
    <property type="match status" value="1"/>
</dbReference>
<gene>
    <name evidence="4" type="ORF">DSCW_33190</name>
</gene>
<dbReference type="InterPro" id="IPR000182">
    <property type="entry name" value="GNAT_dom"/>
</dbReference>
<keyword evidence="2" id="KW-0012">Acyltransferase</keyword>
<feature type="domain" description="N-acetyltransferase" evidence="3">
    <location>
        <begin position="188"/>
        <end position="328"/>
    </location>
</feature>
<protein>
    <recommendedName>
        <fullName evidence="3">N-acetyltransferase domain-containing protein</fullName>
    </recommendedName>
</protein>
<sequence length="333" mass="38352">MPKLYLKEYGRAIAGKQVFIACREGILRDHFQEIIADIKFLVRHGAHTTLLHNLPNRFANRQWIIRLEQRLATTDIVRISPEIDFYEAVLDHRRSMYKVIFLERHYLIDSQGNKINAVTTGRARQSFEESGDLIANVNFKGAMEAICRKIEAGECDRVHILQAGKNAVKHELFTVEGSGSLIANNFEEHFRQVNTDEDVAIVHRILNMYKRSGFLKPRSKAYLSKNRHAFYVTAIDGIVVGCVEKKIIDEKTVEMGALAISTRFRNQRVGVYTVKCFFAEMKAQGYTRLISLTNNPRLEALYQHLGFVQESRPEYKPRQALSPDVKMYFRQIG</sequence>
<dbReference type="PANTHER" id="PTHR30602">
    <property type="entry name" value="AMINO-ACID ACETYLTRANSFERASE"/>
    <property type="match status" value="1"/>
</dbReference>
<dbReference type="InterPro" id="IPR010167">
    <property type="entry name" value="NH2A_AcTrfase"/>
</dbReference>
<accession>A0A5K7Z1Q6</accession>
<reference evidence="4 5" key="1">
    <citation type="submission" date="2019-11" db="EMBL/GenBank/DDBJ databases">
        <title>Comparative genomics of hydrocarbon-degrading Desulfosarcina strains.</title>
        <authorList>
            <person name="Watanabe M."/>
            <person name="Kojima H."/>
            <person name="Fukui M."/>
        </authorList>
    </citation>
    <scope>NUCLEOTIDE SEQUENCE [LARGE SCALE GENOMIC DNA]</scope>
    <source>
        <strain evidence="4 5">PP31</strain>
    </source>
</reference>
<dbReference type="AlphaFoldDB" id="A0A5K7Z1Q6"/>
<keyword evidence="5" id="KW-1185">Reference proteome</keyword>
<keyword evidence="1" id="KW-0808">Transferase</keyword>
<evidence type="ECO:0000256" key="1">
    <source>
        <dbReference type="ARBA" id="ARBA00022679"/>
    </source>
</evidence>
<dbReference type="GO" id="GO:0005737">
    <property type="term" value="C:cytoplasm"/>
    <property type="evidence" value="ECO:0007669"/>
    <property type="project" value="InterPro"/>
</dbReference>
<dbReference type="Proteomes" id="UP000427769">
    <property type="component" value="Chromosome"/>
</dbReference>
<dbReference type="PANTHER" id="PTHR30602:SF12">
    <property type="entry name" value="AMINO-ACID ACETYLTRANSFERASE NAGS1, CHLOROPLASTIC-RELATED"/>
    <property type="match status" value="1"/>
</dbReference>
<evidence type="ECO:0000313" key="4">
    <source>
        <dbReference type="EMBL" id="BBO75902.1"/>
    </source>
</evidence>
<dbReference type="InterPro" id="IPR016181">
    <property type="entry name" value="Acyl_CoA_acyltransferase"/>
</dbReference>
<dbReference type="SUPFAM" id="SSF55729">
    <property type="entry name" value="Acyl-CoA N-acyltransferases (Nat)"/>
    <property type="match status" value="1"/>
</dbReference>
<evidence type="ECO:0000313" key="5">
    <source>
        <dbReference type="Proteomes" id="UP000427769"/>
    </source>
</evidence>
<evidence type="ECO:0000259" key="3">
    <source>
        <dbReference type="PROSITE" id="PS51186"/>
    </source>
</evidence>
<dbReference type="RefSeq" id="WP_170302337.1">
    <property type="nucleotide sequence ID" value="NZ_AP021875.1"/>
</dbReference>
<dbReference type="GO" id="GO:0004042">
    <property type="term" value="F:L-glutamate N-acetyltransferase activity"/>
    <property type="evidence" value="ECO:0007669"/>
    <property type="project" value="InterPro"/>
</dbReference>
<dbReference type="Gene3D" id="3.40.630.30">
    <property type="match status" value="1"/>
</dbReference>
<name>A0A5K7Z1Q6_9BACT</name>